<dbReference type="RefSeq" id="WP_296937963.1">
    <property type="nucleotide sequence ID" value="NZ_LT599032.1"/>
</dbReference>
<sequence length="202" mass="21964">MKNNNSIAAWLFTPFRFIAGTKALIIGLVVMLLLSILGYLSNTHFDGALDIHYGCLTTDTLYLPHIIYQLVGWGLLTLVFYLTARIVTKSSIRLIDITGTMALSQAPLIFAALLGFIPSFHICIGDINTINMGEMMAVLKENAVMMTVAGLVTMLFAIWSIVLKYNAYSVSANIKGGVGGISFAIALIVAEILSKIVLYIIL</sequence>
<evidence type="ECO:0000313" key="2">
    <source>
        <dbReference type="EMBL" id="SBV90840.1"/>
    </source>
</evidence>
<dbReference type="AlphaFoldDB" id="A0A212IUF7"/>
<feature type="transmembrane region" description="Helical" evidence="1">
    <location>
        <begin position="177"/>
        <end position="201"/>
    </location>
</feature>
<dbReference type="EMBL" id="FLUM01000001">
    <property type="protein sequence ID" value="SBV90840.1"/>
    <property type="molecule type" value="Genomic_DNA"/>
</dbReference>
<gene>
    <name evidence="2" type="ORF">KL86DYS1_10179</name>
</gene>
<evidence type="ECO:0000256" key="1">
    <source>
        <dbReference type="SAM" id="Phobius"/>
    </source>
</evidence>
<organism evidence="2">
    <name type="scientific">uncultured Dysgonomonas sp</name>
    <dbReference type="NCBI Taxonomy" id="206096"/>
    <lineage>
        <taxon>Bacteria</taxon>
        <taxon>Pseudomonadati</taxon>
        <taxon>Bacteroidota</taxon>
        <taxon>Bacteroidia</taxon>
        <taxon>Bacteroidales</taxon>
        <taxon>Dysgonomonadaceae</taxon>
        <taxon>Dysgonomonas</taxon>
        <taxon>environmental samples</taxon>
    </lineage>
</organism>
<feature type="transmembrane region" description="Helical" evidence="1">
    <location>
        <begin position="108"/>
        <end position="131"/>
    </location>
</feature>
<feature type="transmembrane region" description="Helical" evidence="1">
    <location>
        <begin position="66"/>
        <end position="87"/>
    </location>
</feature>
<reference evidence="2" key="1">
    <citation type="submission" date="2016-04" db="EMBL/GenBank/DDBJ databases">
        <authorList>
            <person name="Evans L.H."/>
            <person name="Alamgir A."/>
            <person name="Owens N."/>
            <person name="Weber N.D."/>
            <person name="Virtaneva K."/>
            <person name="Barbian K."/>
            <person name="Babar A."/>
            <person name="Rosenke K."/>
        </authorList>
    </citation>
    <scope>NUCLEOTIDE SEQUENCE</scope>
    <source>
        <strain evidence="2">86-1</strain>
    </source>
</reference>
<proteinExistence type="predicted"/>
<keyword evidence="1" id="KW-0812">Transmembrane</keyword>
<evidence type="ECO:0008006" key="3">
    <source>
        <dbReference type="Google" id="ProtNLM"/>
    </source>
</evidence>
<accession>A0A212IUF7</accession>
<keyword evidence="1" id="KW-0472">Membrane</keyword>
<name>A0A212IUF7_9BACT</name>
<feature type="transmembrane region" description="Helical" evidence="1">
    <location>
        <begin position="21"/>
        <end position="40"/>
    </location>
</feature>
<keyword evidence="1" id="KW-1133">Transmembrane helix</keyword>
<protein>
    <recommendedName>
        <fullName evidence="3">Yip1 domain-containing protein</fullName>
    </recommendedName>
</protein>
<feature type="transmembrane region" description="Helical" evidence="1">
    <location>
        <begin position="143"/>
        <end position="165"/>
    </location>
</feature>